<dbReference type="GO" id="GO:0005886">
    <property type="term" value="C:plasma membrane"/>
    <property type="evidence" value="ECO:0007669"/>
    <property type="project" value="UniProtKB-SubCell"/>
</dbReference>
<feature type="transmembrane region" description="Helical" evidence="5">
    <location>
        <begin position="104"/>
        <end position="122"/>
    </location>
</feature>
<keyword evidence="4 5" id="KW-0472">Membrane</keyword>
<evidence type="ECO:0000256" key="3">
    <source>
        <dbReference type="ARBA" id="ARBA00022989"/>
    </source>
</evidence>
<dbReference type="PANTHER" id="PTHR23523:SF2">
    <property type="entry name" value="2-NITROIMIDAZOLE TRANSPORTER"/>
    <property type="match status" value="1"/>
</dbReference>
<dbReference type="InterPro" id="IPR020846">
    <property type="entry name" value="MFS_dom"/>
</dbReference>
<dbReference type="Pfam" id="PF07690">
    <property type="entry name" value="MFS_1"/>
    <property type="match status" value="1"/>
</dbReference>
<dbReference type="EMBL" id="NAEP01000023">
    <property type="protein sequence ID" value="PDQ36148.1"/>
    <property type="molecule type" value="Genomic_DNA"/>
</dbReference>
<feature type="transmembrane region" description="Helical" evidence="5">
    <location>
        <begin position="279"/>
        <end position="300"/>
    </location>
</feature>
<gene>
    <name evidence="7" type="ORF">B5766_03175</name>
</gene>
<reference evidence="8" key="1">
    <citation type="submission" date="2017-03" db="EMBL/GenBank/DDBJ databases">
        <authorList>
            <person name="Lund M.B."/>
        </authorList>
    </citation>
    <scope>NUCLEOTIDE SEQUENCE [LARGE SCALE GENOMIC DNA]</scope>
</reference>
<dbReference type="InterPro" id="IPR036259">
    <property type="entry name" value="MFS_trans_sf"/>
</dbReference>
<name>A0A2A6FU21_9MICO</name>
<evidence type="ECO:0000313" key="7">
    <source>
        <dbReference type="EMBL" id="PDQ36148.1"/>
    </source>
</evidence>
<feature type="transmembrane region" description="Helical" evidence="5">
    <location>
        <begin position="209"/>
        <end position="231"/>
    </location>
</feature>
<protein>
    <submittedName>
        <fullName evidence="7">MFS transporter</fullName>
    </submittedName>
</protein>
<dbReference type="PANTHER" id="PTHR23523">
    <property type="match status" value="1"/>
</dbReference>
<dbReference type="SUPFAM" id="SSF103473">
    <property type="entry name" value="MFS general substrate transporter"/>
    <property type="match status" value="1"/>
</dbReference>
<evidence type="ECO:0000259" key="6">
    <source>
        <dbReference type="PROSITE" id="PS50850"/>
    </source>
</evidence>
<dbReference type="GO" id="GO:0022857">
    <property type="term" value="F:transmembrane transporter activity"/>
    <property type="evidence" value="ECO:0007669"/>
    <property type="project" value="InterPro"/>
</dbReference>
<evidence type="ECO:0000256" key="4">
    <source>
        <dbReference type="ARBA" id="ARBA00023136"/>
    </source>
</evidence>
<keyword evidence="3 5" id="KW-1133">Transmembrane helix</keyword>
<evidence type="ECO:0000256" key="2">
    <source>
        <dbReference type="ARBA" id="ARBA00022692"/>
    </source>
</evidence>
<evidence type="ECO:0000313" key="8">
    <source>
        <dbReference type="Proteomes" id="UP000219994"/>
    </source>
</evidence>
<comment type="subcellular location">
    <subcellularLocation>
        <location evidence="1">Cell membrane</location>
        <topology evidence="1">Multi-pass membrane protein</topology>
    </subcellularLocation>
</comment>
<evidence type="ECO:0000256" key="5">
    <source>
        <dbReference type="SAM" id="Phobius"/>
    </source>
</evidence>
<organism evidence="7 8">
    <name type="scientific">Candidatus Lumbricidiphila eiseniae</name>
    <dbReference type="NCBI Taxonomy" id="1969409"/>
    <lineage>
        <taxon>Bacteria</taxon>
        <taxon>Bacillati</taxon>
        <taxon>Actinomycetota</taxon>
        <taxon>Actinomycetes</taxon>
        <taxon>Micrococcales</taxon>
        <taxon>Microbacteriaceae</taxon>
        <taxon>Candidatus Lumbricidiphila</taxon>
    </lineage>
</organism>
<proteinExistence type="predicted"/>
<feature type="transmembrane region" description="Helical" evidence="5">
    <location>
        <begin position="251"/>
        <end position="272"/>
    </location>
</feature>
<feature type="transmembrane region" description="Helical" evidence="5">
    <location>
        <begin position="306"/>
        <end position="326"/>
    </location>
</feature>
<dbReference type="Gene3D" id="1.20.1250.20">
    <property type="entry name" value="MFS general substrate transporter like domains"/>
    <property type="match status" value="2"/>
</dbReference>
<dbReference type="PROSITE" id="PS50850">
    <property type="entry name" value="MFS"/>
    <property type="match status" value="1"/>
</dbReference>
<feature type="domain" description="Major facilitator superfamily (MFS) profile" evidence="6">
    <location>
        <begin position="12"/>
        <end position="394"/>
    </location>
</feature>
<evidence type="ECO:0000256" key="1">
    <source>
        <dbReference type="ARBA" id="ARBA00004651"/>
    </source>
</evidence>
<dbReference type="InterPro" id="IPR052524">
    <property type="entry name" value="MFS_Cyanate_Porter"/>
</dbReference>
<feature type="transmembrane region" description="Helical" evidence="5">
    <location>
        <begin position="47"/>
        <end position="72"/>
    </location>
</feature>
<dbReference type="AlphaFoldDB" id="A0A2A6FU21"/>
<feature type="transmembrane region" description="Helical" evidence="5">
    <location>
        <begin position="134"/>
        <end position="157"/>
    </location>
</feature>
<dbReference type="InterPro" id="IPR011701">
    <property type="entry name" value="MFS"/>
</dbReference>
<feature type="transmembrane region" description="Helical" evidence="5">
    <location>
        <begin position="79"/>
        <end position="98"/>
    </location>
</feature>
<feature type="transmembrane region" description="Helical" evidence="5">
    <location>
        <begin position="338"/>
        <end position="362"/>
    </location>
</feature>
<feature type="transmembrane region" description="Helical" evidence="5">
    <location>
        <begin position="368"/>
        <end position="390"/>
    </location>
</feature>
<dbReference type="Proteomes" id="UP000219994">
    <property type="component" value="Unassembled WGS sequence"/>
</dbReference>
<comment type="caution">
    <text evidence="7">The sequence shown here is derived from an EMBL/GenBank/DDBJ whole genome shotgun (WGS) entry which is preliminary data.</text>
</comment>
<sequence>MPEKLPLWAGRTLALTGIILLAFGLRSAVAALSPILTKLSAEVPLSPLVVGFLGMLPPLCFAIFGVLTPLVVKRWGLEASVIVTLSALTVGLAGRGFITSAAALIAMDTLTFAAMGVGNVLLPPLVKRYFSDRIGLVTTVYSVAISLSALIPPLVAVPVADAAGWRVSLGMWAAITAIALVPWIALIVHPRRANIAAVADANPRQFRALLRSPIAWSLIGVFTVSGFNAYAMFAWLPTVLIEAAGSSAAEAGALLALYAAMGLPAGLLVPIIAARFGRIAVLIGFAMLCHIVGYLGILVFPTYVTWLWVLLIGLSLLTFPLSLVLINLRARTHQGSAALSGFMQSIGYLVIAVGPLGVGVLHDISGGWVWPLLLLTASAVPAIVAAPILAKRRFIEDESDVVAR</sequence>
<keyword evidence="2 5" id="KW-0812">Transmembrane</keyword>
<feature type="transmembrane region" description="Helical" evidence="5">
    <location>
        <begin position="169"/>
        <end position="188"/>
    </location>
</feature>
<accession>A0A2A6FU21</accession>